<proteinExistence type="predicted"/>
<dbReference type="Proteomes" id="UP000275199">
    <property type="component" value="Unassembled WGS sequence"/>
</dbReference>
<accession>A0ABX9XHJ4</accession>
<comment type="caution">
    <text evidence="2">The sequence shown here is derived from an EMBL/GenBank/DDBJ whole genome shotgun (WGS) entry which is preliminary data.</text>
</comment>
<keyword evidence="3" id="KW-1185">Reference proteome</keyword>
<sequence>MTTIGSQAVSDASLSARDVYQLFKNVALGLIEVEPLTPQWSEVETGRVIVLLGDYRVTFCKDAGELDHCLSCESPDGQLADINDWPARGTDPLELLSVWERRQMLSALQAASKR</sequence>
<dbReference type="Pfam" id="PF24745">
    <property type="entry name" value="DUF7693"/>
    <property type="match status" value="1"/>
</dbReference>
<protein>
    <recommendedName>
        <fullName evidence="1">DUF7693 domain-containing protein</fullName>
    </recommendedName>
</protein>
<evidence type="ECO:0000313" key="2">
    <source>
        <dbReference type="EMBL" id="ROZ84353.1"/>
    </source>
</evidence>
<dbReference type="InterPro" id="IPR056110">
    <property type="entry name" value="DUF7693"/>
</dbReference>
<dbReference type="RefSeq" id="WP_123889712.1">
    <property type="nucleotide sequence ID" value="NZ_RKKU01000012.1"/>
</dbReference>
<dbReference type="EMBL" id="RKKU01000012">
    <property type="protein sequence ID" value="ROZ84353.1"/>
    <property type="molecule type" value="Genomic_DNA"/>
</dbReference>
<organism evidence="2 3">
    <name type="scientific">Pseudomonas neustonica</name>
    <dbReference type="NCBI Taxonomy" id="2487346"/>
    <lineage>
        <taxon>Bacteria</taxon>
        <taxon>Pseudomonadati</taxon>
        <taxon>Pseudomonadota</taxon>
        <taxon>Gammaproteobacteria</taxon>
        <taxon>Pseudomonadales</taxon>
        <taxon>Pseudomonadaceae</taxon>
        <taxon>Pseudomonas</taxon>
    </lineage>
</organism>
<name>A0ABX9XHJ4_9PSED</name>
<feature type="domain" description="DUF7693" evidence="1">
    <location>
        <begin position="14"/>
        <end position="109"/>
    </location>
</feature>
<gene>
    <name evidence="2" type="ORF">EF096_11170</name>
</gene>
<reference evidence="2 3" key="1">
    <citation type="submission" date="2018-11" db="EMBL/GenBank/DDBJ databases">
        <authorList>
            <person name="Jang G.I."/>
            <person name="Hwang C.Y."/>
        </authorList>
    </citation>
    <scope>NUCLEOTIDE SEQUENCE [LARGE SCALE GENOMIC DNA]</scope>
    <source>
        <strain evidence="2 3">SSM26</strain>
    </source>
</reference>
<evidence type="ECO:0000259" key="1">
    <source>
        <dbReference type="Pfam" id="PF24745"/>
    </source>
</evidence>
<evidence type="ECO:0000313" key="3">
    <source>
        <dbReference type="Proteomes" id="UP000275199"/>
    </source>
</evidence>